<dbReference type="PANTHER" id="PTHR30354:SF22">
    <property type="entry name" value="HIGH-AFFINITY GLUCONATE TRANSPORTER"/>
    <property type="match status" value="1"/>
</dbReference>
<proteinExistence type="inferred from homology"/>
<evidence type="ECO:0000256" key="7">
    <source>
        <dbReference type="ARBA" id="ARBA00049663"/>
    </source>
</evidence>
<dbReference type="RefSeq" id="WP_218323883.1">
    <property type="nucleotide sequence ID" value="NZ_JAEEGC010000209.1"/>
</dbReference>
<feature type="transmembrane region" description="Helical" evidence="8">
    <location>
        <begin position="7"/>
        <end position="37"/>
    </location>
</feature>
<feature type="transmembrane region" description="Helical" evidence="8">
    <location>
        <begin position="222"/>
        <end position="246"/>
    </location>
</feature>
<dbReference type="AlphaFoldDB" id="A0A949U1T0"/>
<feature type="transmembrane region" description="Helical" evidence="8">
    <location>
        <begin position="258"/>
        <end position="278"/>
    </location>
</feature>
<gene>
    <name evidence="9" type="ORF">I6U48_28425</name>
</gene>
<dbReference type="PIRSF" id="PIRSF002746">
    <property type="entry name" value="Gluconate_transporter"/>
    <property type="match status" value="1"/>
</dbReference>
<keyword evidence="3" id="KW-1003">Cell membrane</keyword>
<feature type="transmembrane region" description="Helical" evidence="8">
    <location>
        <begin position="337"/>
        <end position="370"/>
    </location>
</feature>
<feature type="transmembrane region" description="Helical" evidence="8">
    <location>
        <begin position="57"/>
        <end position="76"/>
    </location>
</feature>
<evidence type="ECO:0000256" key="2">
    <source>
        <dbReference type="ARBA" id="ARBA00022448"/>
    </source>
</evidence>
<dbReference type="PANTHER" id="PTHR30354">
    <property type="entry name" value="GNT FAMILY GLUCONATE TRANSPORTER"/>
    <property type="match status" value="1"/>
</dbReference>
<dbReference type="GO" id="GO:0005886">
    <property type="term" value="C:plasma membrane"/>
    <property type="evidence" value="ECO:0007669"/>
    <property type="project" value="UniProtKB-SubCell"/>
</dbReference>
<sequence length="439" mass="46274">MPIVILVLGIVFLFITISIFKLNGFLALLLAALLVGLGEGLPILKVVTSIEAGVGGTLSHLSIILGLGAMLGKLMADSGAAQQISMTLINKFGKKNVGWAMALTGFIVCITLYWEVGFIILIPIVFTVATAAEVPLLKVGIPMLASISVAHCFLPPHPGPVAIANIFKANIGTTLMYGLIIAIPAVLIAGPPFYHFFKKWDVKPSKGVVEVEIFKEEDLPSFAVSIFTALVPVLIILVSTIAVNIIPAASVASTFFKFIGNTDIALLIAVFIALYTFGFKHGKKMNELMGSCQESVKGIAMILLIIGGGGAFKQVIVDSGVGQYIAQLATSMPVSPYILAWLITGLIRVAIGSSTVTIFMAAGIITPLVAHLNVNPELMVLAVGAGSILADPPTDPAFWMVKEYFGLSMGQTVKMWTGMTSLIAVIGLIGVMALSLVIH</sequence>
<evidence type="ECO:0008006" key="11">
    <source>
        <dbReference type="Google" id="ProtNLM"/>
    </source>
</evidence>
<feature type="transmembrane region" description="Helical" evidence="8">
    <location>
        <begin position="415"/>
        <end position="438"/>
    </location>
</feature>
<keyword evidence="10" id="KW-1185">Reference proteome</keyword>
<evidence type="ECO:0000256" key="3">
    <source>
        <dbReference type="ARBA" id="ARBA00022475"/>
    </source>
</evidence>
<evidence type="ECO:0000256" key="8">
    <source>
        <dbReference type="SAM" id="Phobius"/>
    </source>
</evidence>
<dbReference type="InterPro" id="IPR003474">
    <property type="entry name" value="Glcn_transporter"/>
</dbReference>
<comment type="caution">
    <text evidence="9">The sequence shown here is derived from an EMBL/GenBank/DDBJ whole genome shotgun (WGS) entry which is preliminary data.</text>
</comment>
<keyword evidence="5 8" id="KW-1133">Transmembrane helix</keyword>
<dbReference type="EMBL" id="JAEEGC010000209">
    <property type="protein sequence ID" value="MBV7276803.1"/>
    <property type="molecule type" value="Genomic_DNA"/>
</dbReference>
<keyword evidence="2" id="KW-0813">Transport</keyword>
<evidence type="ECO:0000313" key="9">
    <source>
        <dbReference type="EMBL" id="MBV7276803.1"/>
    </source>
</evidence>
<keyword evidence="4 8" id="KW-0812">Transmembrane</keyword>
<feature type="transmembrane region" description="Helical" evidence="8">
    <location>
        <begin position="97"/>
        <end position="124"/>
    </location>
</feature>
<evidence type="ECO:0000256" key="6">
    <source>
        <dbReference type="ARBA" id="ARBA00023136"/>
    </source>
</evidence>
<name>A0A949U1T0_9CLOT</name>
<keyword evidence="6 8" id="KW-0472">Membrane</keyword>
<feature type="transmembrane region" description="Helical" evidence="8">
    <location>
        <begin position="298"/>
        <end position="316"/>
    </location>
</feature>
<feature type="transmembrane region" description="Helical" evidence="8">
    <location>
        <begin position="175"/>
        <end position="197"/>
    </location>
</feature>
<dbReference type="Pfam" id="PF02447">
    <property type="entry name" value="GntP_permease"/>
    <property type="match status" value="1"/>
</dbReference>
<reference evidence="9" key="1">
    <citation type="submission" date="2020-12" db="EMBL/GenBank/DDBJ databases">
        <title>Clostridium thailandense sp. nov., a novel acetogenic bacterium isolated from peat land soil in Thailand.</title>
        <authorList>
            <person name="Chaikitkaew S."/>
            <person name="Birkeland N.K."/>
        </authorList>
    </citation>
    <scope>NUCLEOTIDE SEQUENCE</scope>
    <source>
        <strain evidence="9">PL3</strain>
    </source>
</reference>
<protein>
    <recommendedName>
        <fullName evidence="11">Gluconate permease</fullName>
    </recommendedName>
</protein>
<dbReference type="Proteomes" id="UP000694308">
    <property type="component" value="Unassembled WGS sequence"/>
</dbReference>
<accession>A0A949U1T0</accession>
<comment type="similarity">
    <text evidence="7">Belongs to the GntP permease family.</text>
</comment>
<organism evidence="9 10">
    <name type="scientific">Clostridium thailandense</name>
    <dbReference type="NCBI Taxonomy" id="2794346"/>
    <lineage>
        <taxon>Bacteria</taxon>
        <taxon>Bacillati</taxon>
        <taxon>Bacillota</taxon>
        <taxon>Clostridia</taxon>
        <taxon>Eubacteriales</taxon>
        <taxon>Clostridiaceae</taxon>
        <taxon>Clostridium</taxon>
    </lineage>
</organism>
<evidence type="ECO:0000256" key="5">
    <source>
        <dbReference type="ARBA" id="ARBA00022989"/>
    </source>
</evidence>
<evidence type="ECO:0000256" key="1">
    <source>
        <dbReference type="ARBA" id="ARBA00004651"/>
    </source>
</evidence>
<dbReference type="NCBIfam" id="TIGR00791">
    <property type="entry name" value="gntP"/>
    <property type="match status" value="1"/>
</dbReference>
<dbReference type="GO" id="GO:0015128">
    <property type="term" value="F:gluconate transmembrane transporter activity"/>
    <property type="evidence" value="ECO:0007669"/>
    <property type="project" value="InterPro"/>
</dbReference>
<comment type="subcellular location">
    <subcellularLocation>
        <location evidence="1">Cell membrane</location>
        <topology evidence="1">Multi-pass membrane protein</topology>
    </subcellularLocation>
</comment>
<evidence type="ECO:0000313" key="10">
    <source>
        <dbReference type="Proteomes" id="UP000694308"/>
    </source>
</evidence>
<evidence type="ECO:0000256" key="4">
    <source>
        <dbReference type="ARBA" id="ARBA00022692"/>
    </source>
</evidence>